<evidence type="ECO:0000256" key="1">
    <source>
        <dbReference type="SAM" id="MobiDB-lite"/>
    </source>
</evidence>
<comment type="caution">
    <text evidence="2">The sequence shown here is derived from an EMBL/GenBank/DDBJ whole genome shotgun (WGS) entry which is preliminary data.</text>
</comment>
<reference evidence="2 3" key="1">
    <citation type="journal article" date="2024" name="G3 (Bethesda)">
        <title>Genome assembly of Hibiscus sabdariffa L. provides insights into metabolisms of medicinal natural products.</title>
        <authorList>
            <person name="Kim T."/>
        </authorList>
    </citation>
    <scope>NUCLEOTIDE SEQUENCE [LARGE SCALE GENOMIC DNA]</scope>
    <source>
        <strain evidence="2">TK-2024</strain>
        <tissue evidence="2">Old leaves</tissue>
    </source>
</reference>
<gene>
    <name evidence="2" type="ORF">V6N12_014803</name>
</gene>
<name>A0ABR2DLB2_9ROSI</name>
<feature type="region of interest" description="Disordered" evidence="1">
    <location>
        <begin position="268"/>
        <end position="301"/>
    </location>
</feature>
<organism evidence="2 3">
    <name type="scientific">Hibiscus sabdariffa</name>
    <name type="common">roselle</name>
    <dbReference type="NCBI Taxonomy" id="183260"/>
    <lineage>
        <taxon>Eukaryota</taxon>
        <taxon>Viridiplantae</taxon>
        <taxon>Streptophyta</taxon>
        <taxon>Embryophyta</taxon>
        <taxon>Tracheophyta</taxon>
        <taxon>Spermatophyta</taxon>
        <taxon>Magnoliopsida</taxon>
        <taxon>eudicotyledons</taxon>
        <taxon>Gunneridae</taxon>
        <taxon>Pentapetalae</taxon>
        <taxon>rosids</taxon>
        <taxon>malvids</taxon>
        <taxon>Malvales</taxon>
        <taxon>Malvaceae</taxon>
        <taxon>Malvoideae</taxon>
        <taxon>Hibiscus</taxon>
    </lineage>
</organism>
<evidence type="ECO:0000313" key="2">
    <source>
        <dbReference type="EMBL" id="KAK8542200.1"/>
    </source>
</evidence>
<evidence type="ECO:0000313" key="3">
    <source>
        <dbReference type="Proteomes" id="UP001472677"/>
    </source>
</evidence>
<keyword evidence="3" id="KW-1185">Reference proteome</keyword>
<dbReference type="PANTHER" id="PTHR47340:SF1">
    <property type="entry name" value="DUPLICATED HOMEODOMAIN-LIKE SUPERFAMILY PROTEIN"/>
    <property type="match status" value="1"/>
</dbReference>
<dbReference type="Proteomes" id="UP001472677">
    <property type="component" value="Unassembled WGS sequence"/>
</dbReference>
<feature type="compositionally biased region" description="Polar residues" evidence="1">
    <location>
        <begin position="285"/>
        <end position="295"/>
    </location>
</feature>
<sequence>MINLAGELLLDSHALKMPALMLDEKEQLLRFISSNGLTTKKKLDLSKQGKSSANTYLLTSGKKWSKEFNAMSIDILGAASVIAALADSGIKSIRHLLVGFFWEGVILEHHSIAGICGSLSSEAMNSCITVSADPGESYHRDRKCPKVGSLLERHSTSDVTWNVDKGTCSDESCGEMDPTDWTDEEKYVLIQSDDANGGGSDMEDASVLESSVVCSDKLGSKLEIAMPSHYKFRNVLIAHHCSPIDVVVESRPATGCSTEGFGNDFMAPETSLSKSGGDEHDSKCTAETSSQTLKETNGDFKSLSTSKRGVAELRTSQGSFKIPDLEYFRHRKALQEMRGYGFWDGSRIQTGLSSLPSSAILMAKYPYASVNYPTSSSQMEQQALQTVVHSTDRTFRSLANNLHSL</sequence>
<protein>
    <submittedName>
        <fullName evidence="2">Uncharacterized protein</fullName>
    </submittedName>
</protein>
<dbReference type="EMBL" id="JBBPBM010000024">
    <property type="protein sequence ID" value="KAK8542200.1"/>
    <property type="molecule type" value="Genomic_DNA"/>
</dbReference>
<accession>A0ABR2DLB2</accession>
<dbReference type="PANTHER" id="PTHR47340">
    <property type="entry name" value="DUPLICATED HOMEODOMAIN-LIKE SUPERFAMILY PROTEIN"/>
    <property type="match status" value="1"/>
</dbReference>
<proteinExistence type="predicted"/>